<gene>
    <name evidence="9" type="ORF">PYW07_006316</name>
</gene>
<keyword evidence="2" id="KW-0540">Nuclease</keyword>
<accession>A0AAD7YUH4</accession>
<evidence type="ECO:0000259" key="8">
    <source>
        <dbReference type="SMART" id="SM00892"/>
    </source>
</evidence>
<evidence type="ECO:0000256" key="4">
    <source>
        <dbReference type="PIRSR" id="PIRSR640255-1"/>
    </source>
</evidence>
<dbReference type="GO" id="GO:0000014">
    <property type="term" value="F:single-stranded DNA endodeoxyribonuclease activity"/>
    <property type="evidence" value="ECO:0007669"/>
    <property type="project" value="TreeGrafter"/>
</dbReference>
<keyword evidence="3" id="KW-0378">Hydrolase</keyword>
<dbReference type="GO" id="GO:0046872">
    <property type="term" value="F:metal ion binding"/>
    <property type="evidence" value="ECO:0007669"/>
    <property type="project" value="UniProtKB-KW"/>
</dbReference>
<dbReference type="SUPFAM" id="SSF54060">
    <property type="entry name" value="His-Me finger endonucleases"/>
    <property type="match status" value="1"/>
</dbReference>
<dbReference type="SMART" id="SM00892">
    <property type="entry name" value="Endonuclease_NS"/>
    <property type="match status" value="1"/>
</dbReference>
<keyword evidence="7" id="KW-0732">Signal</keyword>
<dbReference type="GO" id="GO:0004521">
    <property type="term" value="F:RNA endonuclease activity"/>
    <property type="evidence" value="ECO:0007669"/>
    <property type="project" value="TreeGrafter"/>
</dbReference>
<reference evidence="9" key="1">
    <citation type="submission" date="2023-03" db="EMBL/GenBank/DDBJ databases">
        <title>Chromosome-level genomes of two armyworms, Mythimna separata and Mythimna loreyi, provide insights into the biosynthesis and reception of sex pheromones.</title>
        <authorList>
            <person name="Zhao H."/>
        </authorList>
    </citation>
    <scope>NUCLEOTIDE SEQUENCE</scope>
    <source>
        <strain evidence="9">BeijingLab</strain>
        <tissue evidence="9">Pupa</tissue>
    </source>
</reference>
<evidence type="ECO:0000256" key="6">
    <source>
        <dbReference type="SAM" id="MobiDB-lite"/>
    </source>
</evidence>
<keyword evidence="3" id="KW-0255">Endonuclease</keyword>
<feature type="chain" id="PRO_5042212248" description="DNA/RNA non-specific endonuclease/pyrophosphatase/phosphodiesterase domain-containing protein" evidence="7">
    <location>
        <begin position="21"/>
        <end position="696"/>
    </location>
</feature>
<dbReference type="AlphaFoldDB" id="A0AAD7YUH4"/>
<feature type="signal peptide" evidence="7">
    <location>
        <begin position="1"/>
        <end position="20"/>
    </location>
</feature>
<proteinExistence type="inferred from homology"/>
<feature type="compositionally biased region" description="Basic and acidic residues" evidence="6">
    <location>
        <begin position="539"/>
        <end position="558"/>
    </location>
</feature>
<dbReference type="GO" id="GO:0005634">
    <property type="term" value="C:nucleus"/>
    <property type="evidence" value="ECO:0007669"/>
    <property type="project" value="TreeGrafter"/>
</dbReference>
<evidence type="ECO:0000256" key="7">
    <source>
        <dbReference type="SAM" id="SignalP"/>
    </source>
</evidence>
<keyword evidence="5" id="KW-0479">Metal-binding</keyword>
<feature type="binding site" evidence="5">
    <location>
        <position position="256"/>
    </location>
    <ligand>
        <name>Mg(2+)</name>
        <dbReference type="ChEBI" id="CHEBI:18420"/>
        <note>catalytic</note>
    </ligand>
</feature>
<dbReference type="InterPro" id="IPR040255">
    <property type="entry name" value="Non-specific_endonuclease"/>
</dbReference>
<dbReference type="InterPro" id="IPR044929">
    <property type="entry name" value="DNA/RNA_non-sp_Endonuclease_sf"/>
</dbReference>
<name>A0AAD7YUH4_MYTSE</name>
<dbReference type="InterPro" id="IPR001604">
    <property type="entry name" value="Endo_G_ENPP1-like_dom"/>
</dbReference>
<comment type="similarity">
    <text evidence="1">Belongs to the DNA/RNA non-specific endonuclease family.</text>
</comment>
<evidence type="ECO:0000256" key="3">
    <source>
        <dbReference type="ARBA" id="ARBA00022759"/>
    </source>
</evidence>
<comment type="caution">
    <text evidence="9">The sequence shown here is derived from an EMBL/GenBank/DDBJ whole genome shotgun (WGS) entry which is preliminary data.</text>
</comment>
<evidence type="ECO:0000313" key="9">
    <source>
        <dbReference type="EMBL" id="KAJ8728620.1"/>
    </source>
</evidence>
<dbReference type="EMBL" id="JARGEI010000007">
    <property type="protein sequence ID" value="KAJ8728620.1"/>
    <property type="molecule type" value="Genomic_DNA"/>
</dbReference>
<feature type="region of interest" description="Disordered" evidence="6">
    <location>
        <begin position="529"/>
        <end position="558"/>
    </location>
</feature>
<dbReference type="PANTHER" id="PTHR13966:SF19">
    <property type="entry name" value="NUCLEASE EXOG, MITOCHONDRIAL"/>
    <property type="match status" value="1"/>
</dbReference>
<dbReference type="InterPro" id="IPR044925">
    <property type="entry name" value="His-Me_finger_sf"/>
</dbReference>
<evidence type="ECO:0000313" key="10">
    <source>
        <dbReference type="Proteomes" id="UP001231518"/>
    </source>
</evidence>
<dbReference type="Proteomes" id="UP001231518">
    <property type="component" value="Chromosome 19"/>
</dbReference>
<dbReference type="Pfam" id="PF01223">
    <property type="entry name" value="Endonuclease_NS"/>
    <property type="match status" value="1"/>
</dbReference>
<dbReference type="GO" id="GO:0006309">
    <property type="term" value="P:apoptotic DNA fragmentation"/>
    <property type="evidence" value="ECO:0007669"/>
    <property type="project" value="TreeGrafter"/>
</dbReference>
<feature type="domain" description="DNA/RNA non-specific endonuclease/pyrophosphatase/phosphodiesterase" evidence="8">
    <location>
        <begin position="142"/>
        <end position="358"/>
    </location>
</feature>
<dbReference type="GO" id="GO:0005743">
    <property type="term" value="C:mitochondrial inner membrane"/>
    <property type="evidence" value="ECO:0007669"/>
    <property type="project" value="TreeGrafter"/>
</dbReference>
<dbReference type="Gene3D" id="3.40.570.10">
    <property type="entry name" value="Extracellular Endonuclease, subunit A"/>
    <property type="match status" value="1"/>
</dbReference>
<evidence type="ECO:0000256" key="1">
    <source>
        <dbReference type="ARBA" id="ARBA00010052"/>
    </source>
</evidence>
<feature type="active site" description="Proton acceptor" evidence="4">
    <location>
        <position position="226"/>
    </location>
</feature>
<dbReference type="PANTHER" id="PTHR13966">
    <property type="entry name" value="ENDONUCLEASE RELATED"/>
    <property type="match status" value="1"/>
</dbReference>
<organism evidence="9 10">
    <name type="scientific">Mythimna separata</name>
    <name type="common">Oriental armyworm</name>
    <name type="synonym">Pseudaletia separata</name>
    <dbReference type="NCBI Taxonomy" id="271217"/>
    <lineage>
        <taxon>Eukaryota</taxon>
        <taxon>Metazoa</taxon>
        <taxon>Ecdysozoa</taxon>
        <taxon>Arthropoda</taxon>
        <taxon>Hexapoda</taxon>
        <taxon>Insecta</taxon>
        <taxon>Pterygota</taxon>
        <taxon>Neoptera</taxon>
        <taxon>Endopterygota</taxon>
        <taxon>Lepidoptera</taxon>
        <taxon>Glossata</taxon>
        <taxon>Ditrysia</taxon>
        <taxon>Noctuoidea</taxon>
        <taxon>Noctuidae</taxon>
        <taxon>Noctuinae</taxon>
        <taxon>Hadenini</taxon>
        <taxon>Mythimna</taxon>
    </lineage>
</organism>
<protein>
    <recommendedName>
        <fullName evidence="8">DNA/RNA non-specific endonuclease/pyrophosphatase/phosphodiesterase domain-containing protein</fullName>
    </recommendedName>
</protein>
<feature type="region of interest" description="Disordered" evidence="6">
    <location>
        <begin position="626"/>
        <end position="646"/>
    </location>
</feature>
<dbReference type="FunFam" id="3.40.570.10:FF:000007">
    <property type="entry name" value="Alkaline nuclease"/>
    <property type="match status" value="1"/>
</dbReference>
<keyword evidence="10" id="KW-1185">Reference proteome</keyword>
<evidence type="ECO:0000256" key="5">
    <source>
        <dbReference type="PIRSR" id="PIRSR640255-2"/>
    </source>
</evidence>
<evidence type="ECO:0000256" key="2">
    <source>
        <dbReference type="ARBA" id="ARBA00022722"/>
    </source>
</evidence>
<sequence>MQIIQRAFLLILCALNVQNGQKCTLNTRIHFEEPAPVVLRDGKLLEPTNRFGDIELNYGDILTMSCGTGVLLHPNAQRQISVATITCEGGEMFRNAEWLNEPARFSHFKCTSHPEYRSRRTDRTCYDNNPIIEVGYSVENQFYPVYETCFNQAGLNPIYSKYTQKPYNAFYQFKVERPFFLTDDNFGFLPMKEMFSPNGLRTAVEHRVGQGVNEYVTKTQKLSRGHLAAKTDFVLAFGERASFHYVNCAPQWTGFNGGNWNTLEVDLRNHIHDVGYDTIIYTGTFGISQLMNDMGRPVDLYLHLDDNNNPQIPVPQFFYKVVYDPSTKFGIAFVGINNPYYSQAAASRMFFCEDVCEDSGNFNWLSWDQHDPEAEALDQYFVDPPKGKFAIVIVNTHCLHKMQVTPILITLAVISVVHTAWVTRIPKPKLNSLVSKKLESLETPKYKLPEERRKFSLFPKSYIKYVISPEPIYKIATHKPVVHGTKKPLMKKFHQLDTKKNFVENEVEEPTANEDSMYKLTVTPKEASIEVVEENSVSNEKHNDDSEEEDKPHDNDSHEIKMTTVDIEHKESLTLKDLIFPLTEKFVEATLENKSVEPLVDVSNANENSKESDTPDSKEFIFVDPAHDPTEPGKTSSEESEEFVTTEYYEEPEIVRRKRGSNVIEEENLASTVAGYKYTWHDRRLNNDVAFKNIHS</sequence>
<dbReference type="GO" id="GO:0003676">
    <property type="term" value="F:nucleic acid binding"/>
    <property type="evidence" value="ECO:0007669"/>
    <property type="project" value="InterPro"/>
</dbReference>